<organism evidence="1 2">
    <name type="scientific">Plakobranchus ocellatus</name>
    <dbReference type="NCBI Taxonomy" id="259542"/>
    <lineage>
        <taxon>Eukaryota</taxon>
        <taxon>Metazoa</taxon>
        <taxon>Spiralia</taxon>
        <taxon>Lophotrochozoa</taxon>
        <taxon>Mollusca</taxon>
        <taxon>Gastropoda</taxon>
        <taxon>Heterobranchia</taxon>
        <taxon>Euthyneura</taxon>
        <taxon>Panpulmonata</taxon>
        <taxon>Sacoglossa</taxon>
        <taxon>Placobranchoidea</taxon>
        <taxon>Plakobranchidae</taxon>
        <taxon>Plakobranchus</taxon>
    </lineage>
</organism>
<evidence type="ECO:0000313" key="2">
    <source>
        <dbReference type="Proteomes" id="UP000735302"/>
    </source>
</evidence>
<evidence type="ECO:0000313" key="1">
    <source>
        <dbReference type="EMBL" id="GFN92287.1"/>
    </source>
</evidence>
<keyword evidence="1" id="KW-0695">RNA-directed DNA polymerase</keyword>
<gene>
    <name evidence="1" type="ORF">PoB_001879300</name>
</gene>
<dbReference type="EMBL" id="BLXT01002238">
    <property type="protein sequence ID" value="GFN92287.1"/>
    <property type="molecule type" value="Genomic_DNA"/>
</dbReference>
<dbReference type="AlphaFoldDB" id="A0AAV3ZCW1"/>
<keyword evidence="1" id="KW-0548">Nucleotidyltransferase</keyword>
<dbReference type="Proteomes" id="UP000735302">
    <property type="component" value="Unassembled WGS sequence"/>
</dbReference>
<dbReference type="GO" id="GO:0003964">
    <property type="term" value="F:RNA-directed DNA polymerase activity"/>
    <property type="evidence" value="ECO:0007669"/>
    <property type="project" value="UniProtKB-KW"/>
</dbReference>
<keyword evidence="2" id="KW-1185">Reference proteome</keyword>
<keyword evidence="1" id="KW-0808">Transferase</keyword>
<protein>
    <submittedName>
        <fullName evidence="1">Reverse transcriptase</fullName>
    </submittedName>
</protein>
<sequence length="144" mass="16382">MIWEAIQRAKLGKRNLDVVWLHLANAYSSASRQMIQQTLRMYHIPEDMQMMLEGHFSGFNMRFSTESMGLRFAMEVIMRAAEGTVSPADLSGGCYMLALKAFIGDIYDPVLKGKRDPQNASLVRCSNELEQNEFQNQRSLEACP</sequence>
<proteinExistence type="predicted"/>
<name>A0AAV3ZCW1_9GAST</name>
<comment type="caution">
    <text evidence="1">The sequence shown here is derived from an EMBL/GenBank/DDBJ whole genome shotgun (WGS) entry which is preliminary data.</text>
</comment>
<accession>A0AAV3ZCW1</accession>
<reference evidence="1 2" key="1">
    <citation type="journal article" date="2021" name="Elife">
        <title>Chloroplast acquisition without the gene transfer in kleptoplastic sea slugs, Plakobranchus ocellatus.</title>
        <authorList>
            <person name="Maeda T."/>
            <person name="Takahashi S."/>
            <person name="Yoshida T."/>
            <person name="Shimamura S."/>
            <person name="Takaki Y."/>
            <person name="Nagai Y."/>
            <person name="Toyoda A."/>
            <person name="Suzuki Y."/>
            <person name="Arimoto A."/>
            <person name="Ishii H."/>
            <person name="Satoh N."/>
            <person name="Nishiyama T."/>
            <person name="Hasebe M."/>
            <person name="Maruyama T."/>
            <person name="Minagawa J."/>
            <person name="Obokata J."/>
            <person name="Shigenobu S."/>
        </authorList>
    </citation>
    <scope>NUCLEOTIDE SEQUENCE [LARGE SCALE GENOMIC DNA]</scope>
</reference>